<evidence type="ECO:0000313" key="3">
    <source>
        <dbReference type="EMBL" id="GCE24207.1"/>
    </source>
</evidence>
<gene>
    <name evidence="3" type="ORF">KDK_80070</name>
</gene>
<keyword evidence="2" id="KW-1133">Transmembrane helix</keyword>
<reference evidence="4" key="1">
    <citation type="submission" date="2018-12" db="EMBL/GenBank/DDBJ databases">
        <title>Tengunoibacter tsumagoiensis gen. nov., sp. nov., Dictyobacter kobayashii sp. nov., D. alpinus sp. nov., and D. joshuensis sp. nov. and description of Dictyobacteraceae fam. nov. within the order Ktedonobacterales isolated from Tengu-no-mugimeshi.</title>
        <authorList>
            <person name="Wang C.M."/>
            <person name="Zheng Y."/>
            <person name="Sakai Y."/>
            <person name="Toyoda A."/>
            <person name="Minakuchi Y."/>
            <person name="Abe K."/>
            <person name="Yokota A."/>
            <person name="Yabe S."/>
        </authorList>
    </citation>
    <scope>NUCLEOTIDE SEQUENCE [LARGE SCALE GENOMIC DNA]</scope>
    <source>
        <strain evidence="4">Uno11</strain>
    </source>
</reference>
<comment type="caution">
    <text evidence="3">The sequence shown here is derived from an EMBL/GenBank/DDBJ whole genome shotgun (WGS) entry which is preliminary data.</text>
</comment>
<organism evidence="3 4">
    <name type="scientific">Dictyobacter kobayashii</name>
    <dbReference type="NCBI Taxonomy" id="2014872"/>
    <lineage>
        <taxon>Bacteria</taxon>
        <taxon>Bacillati</taxon>
        <taxon>Chloroflexota</taxon>
        <taxon>Ktedonobacteria</taxon>
        <taxon>Ktedonobacterales</taxon>
        <taxon>Dictyobacteraceae</taxon>
        <taxon>Dictyobacter</taxon>
    </lineage>
</organism>
<dbReference type="RefSeq" id="WP_126557464.1">
    <property type="nucleotide sequence ID" value="NZ_BIFS01000002.1"/>
</dbReference>
<keyword evidence="2" id="KW-0812">Transmembrane</keyword>
<name>A0A402AYQ8_9CHLR</name>
<keyword evidence="4" id="KW-1185">Reference proteome</keyword>
<dbReference type="EMBL" id="BIFS01000002">
    <property type="protein sequence ID" value="GCE24207.1"/>
    <property type="molecule type" value="Genomic_DNA"/>
</dbReference>
<sequence>MVRTKQQRLEEKRRLANAKSRAKHKESLRRKDRETKQRWRRKGIIQPPLIFKPGVRRSDMGTAIPTRPTTMQKTIQYLAKVPTQFQEQIARRTRLTIFLLLVGIALIGGILLYMIFVTAY</sequence>
<evidence type="ECO:0000256" key="1">
    <source>
        <dbReference type="SAM" id="MobiDB-lite"/>
    </source>
</evidence>
<proteinExistence type="predicted"/>
<dbReference type="Proteomes" id="UP000287188">
    <property type="component" value="Unassembled WGS sequence"/>
</dbReference>
<feature type="transmembrane region" description="Helical" evidence="2">
    <location>
        <begin position="95"/>
        <end position="116"/>
    </location>
</feature>
<dbReference type="AlphaFoldDB" id="A0A402AYQ8"/>
<accession>A0A402AYQ8</accession>
<protein>
    <submittedName>
        <fullName evidence="3">Uncharacterized protein</fullName>
    </submittedName>
</protein>
<evidence type="ECO:0000256" key="2">
    <source>
        <dbReference type="SAM" id="Phobius"/>
    </source>
</evidence>
<keyword evidence="2" id="KW-0472">Membrane</keyword>
<evidence type="ECO:0000313" key="4">
    <source>
        <dbReference type="Proteomes" id="UP000287188"/>
    </source>
</evidence>
<feature type="region of interest" description="Disordered" evidence="1">
    <location>
        <begin position="1"/>
        <end position="45"/>
    </location>
</feature>